<sequence>MSVGRTTAMAVETIPNARPQYSVRYSDEDNEWLATTPTYPSLSWLAGTPEEALAGLQRLIDEARSEIAREQAAH</sequence>
<dbReference type="STRING" id="1108045.GORHZ_229_00190"/>
<name>K6WIF9_9ACTN</name>
<dbReference type="Proteomes" id="UP000008363">
    <property type="component" value="Unassembled WGS sequence"/>
</dbReference>
<evidence type="ECO:0000313" key="1">
    <source>
        <dbReference type="EMBL" id="GAB93576.1"/>
    </source>
</evidence>
<dbReference type="EMBL" id="BAHC01000229">
    <property type="protein sequence ID" value="GAB93576.1"/>
    <property type="molecule type" value="Genomic_DNA"/>
</dbReference>
<proteinExistence type="predicted"/>
<evidence type="ECO:0000313" key="2">
    <source>
        <dbReference type="Proteomes" id="UP000008363"/>
    </source>
</evidence>
<organism evidence="1 2">
    <name type="scientific">Gordonia rhizosphera NBRC 16068</name>
    <dbReference type="NCBI Taxonomy" id="1108045"/>
    <lineage>
        <taxon>Bacteria</taxon>
        <taxon>Bacillati</taxon>
        <taxon>Actinomycetota</taxon>
        <taxon>Actinomycetes</taxon>
        <taxon>Mycobacteriales</taxon>
        <taxon>Gordoniaceae</taxon>
        <taxon>Gordonia</taxon>
    </lineage>
</organism>
<comment type="caution">
    <text evidence="1">The sequence shown here is derived from an EMBL/GenBank/DDBJ whole genome shotgun (WGS) entry which is preliminary data.</text>
</comment>
<gene>
    <name evidence="1" type="ORF">GORHZ_229_00190</name>
</gene>
<keyword evidence="2" id="KW-1185">Reference proteome</keyword>
<protein>
    <submittedName>
        <fullName evidence="1">Uncharacterized protein</fullName>
    </submittedName>
</protein>
<reference evidence="1 2" key="1">
    <citation type="submission" date="2012-08" db="EMBL/GenBank/DDBJ databases">
        <title>Whole genome shotgun sequence of Gordonia rhizosphera NBRC 16068.</title>
        <authorList>
            <person name="Takarada H."/>
            <person name="Isaki S."/>
            <person name="Hosoyama A."/>
            <person name="Tsuchikane K."/>
            <person name="Katsumata H."/>
            <person name="Baba S."/>
            <person name="Ohji S."/>
            <person name="Yamazaki S."/>
            <person name="Fujita N."/>
        </authorList>
    </citation>
    <scope>NUCLEOTIDE SEQUENCE [LARGE SCALE GENOMIC DNA]</scope>
    <source>
        <strain evidence="1 2">NBRC 16068</strain>
    </source>
</reference>
<accession>K6WIF9</accession>
<dbReference type="SUPFAM" id="SSF143100">
    <property type="entry name" value="TTHA1013/TTHA0281-like"/>
    <property type="match status" value="1"/>
</dbReference>
<dbReference type="AlphaFoldDB" id="K6WIF9"/>
<dbReference type="InterPro" id="IPR035069">
    <property type="entry name" value="TTHA1013/TTHA0281-like"/>
</dbReference>